<keyword evidence="2" id="KW-1003">Cell membrane</keyword>
<protein>
    <submittedName>
        <fullName evidence="7">Uncharacterized protein</fullName>
    </submittedName>
</protein>
<evidence type="ECO:0000313" key="7">
    <source>
        <dbReference type="EMBL" id="POA08109.1"/>
    </source>
</evidence>
<gene>
    <name evidence="7" type="ORF">CD039_11665</name>
</gene>
<evidence type="ECO:0000256" key="2">
    <source>
        <dbReference type="ARBA" id="ARBA00022475"/>
    </source>
</evidence>
<accession>A0A2K4F9S7</accession>
<evidence type="ECO:0000256" key="3">
    <source>
        <dbReference type="ARBA" id="ARBA00022692"/>
    </source>
</evidence>
<dbReference type="Proteomes" id="UP000242712">
    <property type="component" value="Unassembled WGS sequence"/>
</dbReference>
<proteinExistence type="predicted"/>
<evidence type="ECO:0000256" key="6">
    <source>
        <dbReference type="SAM" id="Phobius"/>
    </source>
</evidence>
<dbReference type="OrthoDB" id="2418190at2"/>
<keyword evidence="5 6" id="KW-0472">Membrane</keyword>
<feature type="transmembrane region" description="Helical" evidence="6">
    <location>
        <begin position="12"/>
        <end position="28"/>
    </location>
</feature>
<evidence type="ECO:0000313" key="8">
    <source>
        <dbReference type="Proteomes" id="UP000242712"/>
    </source>
</evidence>
<dbReference type="InterPro" id="IPR005598">
    <property type="entry name" value="ATP_synth_I"/>
</dbReference>
<reference evidence="7 8" key="1">
    <citation type="submission" date="2017-08" db="EMBL/GenBank/DDBJ databases">
        <title>Draft genome sequences of 64 type strains of genus Staph aureus.</title>
        <authorList>
            <person name="Cole K."/>
            <person name="Golubchik T."/>
            <person name="Russell J."/>
            <person name="Foster D."/>
            <person name="Llewelyn M."/>
            <person name="Wilson D."/>
            <person name="Crook D."/>
            <person name="Paul J."/>
        </authorList>
    </citation>
    <scope>NUCLEOTIDE SEQUENCE [LARGE SCALE GENOMIC DNA]</scope>
    <source>
        <strain evidence="7 8">DSM 29875</strain>
    </source>
</reference>
<organism evidence="7 8">
    <name type="scientific">Staphylococcus argensis</name>
    <dbReference type="NCBI Taxonomy" id="1607738"/>
    <lineage>
        <taxon>Bacteria</taxon>
        <taxon>Bacillati</taxon>
        <taxon>Bacillota</taxon>
        <taxon>Bacilli</taxon>
        <taxon>Bacillales</taxon>
        <taxon>Staphylococcaceae</taxon>
        <taxon>Staphylococcus</taxon>
    </lineage>
</organism>
<dbReference type="Pfam" id="PF03899">
    <property type="entry name" value="ATP-synt_I"/>
    <property type="match status" value="1"/>
</dbReference>
<sequence>MKRFYVIFQQFIQYYLYAIIVLGIVLFFTNSPFILGLILGTAGSLVNTFIFEYYLARSSSADSIHISTGSIWRYLTVFIVCVIWFMFKEHINIFGVVIGLIISYLLMIFRPFYLSK</sequence>
<evidence type="ECO:0000256" key="1">
    <source>
        <dbReference type="ARBA" id="ARBA00004651"/>
    </source>
</evidence>
<dbReference type="GO" id="GO:0005886">
    <property type="term" value="C:plasma membrane"/>
    <property type="evidence" value="ECO:0007669"/>
    <property type="project" value="UniProtKB-SubCell"/>
</dbReference>
<feature type="transmembrane region" description="Helical" evidence="6">
    <location>
        <begin position="93"/>
        <end position="113"/>
    </location>
</feature>
<evidence type="ECO:0000256" key="5">
    <source>
        <dbReference type="ARBA" id="ARBA00023136"/>
    </source>
</evidence>
<keyword evidence="8" id="KW-1185">Reference proteome</keyword>
<keyword evidence="4 6" id="KW-1133">Transmembrane helix</keyword>
<feature type="transmembrane region" description="Helical" evidence="6">
    <location>
        <begin position="71"/>
        <end position="87"/>
    </location>
</feature>
<name>A0A2K4F9S7_9STAP</name>
<dbReference type="EMBL" id="PPPX01000019">
    <property type="protein sequence ID" value="POA08109.1"/>
    <property type="molecule type" value="Genomic_DNA"/>
</dbReference>
<evidence type="ECO:0000256" key="4">
    <source>
        <dbReference type="ARBA" id="ARBA00022989"/>
    </source>
</evidence>
<comment type="caution">
    <text evidence="7">The sequence shown here is derived from an EMBL/GenBank/DDBJ whole genome shotgun (WGS) entry which is preliminary data.</text>
</comment>
<dbReference type="RefSeq" id="WP_103372453.1">
    <property type="nucleotide sequence ID" value="NZ_CBCRVO010000005.1"/>
</dbReference>
<dbReference type="AlphaFoldDB" id="A0A2K4F9S7"/>
<keyword evidence="3 6" id="KW-0812">Transmembrane</keyword>
<dbReference type="GeneID" id="98298998"/>
<feature type="transmembrane region" description="Helical" evidence="6">
    <location>
        <begin position="34"/>
        <end position="55"/>
    </location>
</feature>
<comment type="subcellular location">
    <subcellularLocation>
        <location evidence="1">Cell membrane</location>
        <topology evidence="1">Multi-pass membrane protein</topology>
    </subcellularLocation>
</comment>